<name>A0ABD3AUU7_9GENT</name>
<evidence type="ECO:0000313" key="2">
    <source>
        <dbReference type="EMBL" id="KAL3534861.1"/>
    </source>
</evidence>
<reference evidence="2 3" key="1">
    <citation type="submission" date="2024-11" db="EMBL/GenBank/DDBJ databases">
        <title>A near-complete genome assembly of Cinchona calisaya.</title>
        <authorList>
            <person name="Lian D.C."/>
            <person name="Zhao X.W."/>
            <person name="Wei L."/>
        </authorList>
    </citation>
    <scope>NUCLEOTIDE SEQUENCE [LARGE SCALE GENOMIC DNA]</scope>
    <source>
        <tissue evidence="2">Nenye</tissue>
    </source>
</reference>
<feature type="region of interest" description="Disordered" evidence="1">
    <location>
        <begin position="55"/>
        <end position="87"/>
    </location>
</feature>
<accession>A0ABD3AUU7</accession>
<evidence type="ECO:0000256" key="1">
    <source>
        <dbReference type="SAM" id="MobiDB-lite"/>
    </source>
</evidence>
<proteinExistence type="predicted"/>
<feature type="region of interest" description="Disordered" evidence="1">
    <location>
        <begin position="128"/>
        <end position="155"/>
    </location>
</feature>
<organism evidence="2 3">
    <name type="scientific">Cinchona calisaya</name>
    <dbReference type="NCBI Taxonomy" id="153742"/>
    <lineage>
        <taxon>Eukaryota</taxon>
        <taxon>Viridiplantae</taxon>
        <taxon>Streptophyta</taxon>
        <taxon>Embryophyta</taxon>
        <taxon>Tracheophyta</taxon>
        <taxon>Spermatophyta</taxon>
        <taxon>Magnoliopsida</taxon>
        <taxon>eudicotyledons</taxon>
        <taxon>Gunneridae</taxon>
        <taxon>Pentapetalae</taxon>
        <taxon>asterids</taxon>
        <taxon>lamiids</taxon>
        <taxon>Gentianales</taxon>
        <taxon>Rubiaceae</taxon>
        <taxon>Cinchonoideae</taxon>
        <taxon>Cinchoneae</taxon>
        <taxon>Cinchona</taxon>
    </lineage>
</organism>
<evidence type="ECO:0000313" key="3">
    <source>
        <dbReference type="Proteomes" id="UP001630127"/>
    </source>
</evidence>
<keyword evidence="3" id="KW-1185">Reference proteome</keyword>
<dbReference type="EMBL" id="JBJUIK010000002">
    <property type="protein sequence ID" value="KAL3534861.1"/>
    <property type="molecule type" value="Genomic_DNA"/>
</dbReference>
<feature type="region of interest" description="Disordered" evidence="1">
    <location>
        <begin position="1"/>
        <end position="24"/>
    </location>
</feature>
<dbReference type="Proteomes" id="UP001630127">
    <property type="component" value="Unassembled WGS sequence"/>
</dbReference>
<feature type="compositionally biased region" description="Polar residues" evidence="1">
    <location>
        <begin position="71"/>
        <end position="84"/>
    </location>
</feature>
<sequence>MGQSCATPRKQKDKGKGKQFQVQQVYQRKSSTQLQVNNSNHATVEKLQIVASSLSTKKNNPIHEEEEAQVPTVNPIQAEASSSPVAGVEISAEEAERNKAQIGVQMQHVLLVFNERYQISNLNEVAQESMEKVGASNVSNSRDDSNLRQEVSTQE</sequence>
<comment type="caution">
    <text evidence="2">The sequence shown here is derived from an EMBL/GenBank/DDBJ whole genome shotgun (WGS) entry which is preliminary data.</text>
</comment>
<dbReference type="AlphaFoldDB" id="A0ABD3AUU7"/>
<gene>
    <name evidence="2" type="ORF">ACH5RR_003322</name>
</gene>
<protein>
    <submittedName>
        <fullName evidence="2">Uncharacterized protein</fullName>
    </submittedName>
</protein>